<reference evidence="3 4" key="1">
    <citation type="submission" date="2013-12" db="EMBL/GenBank/DDBJ databases">
        <authorList>
            <person name="Cubeta M."/>
            <person name="Pakala S."/>
            <person name="Fedorova N."/>
            <person name="Thomas E."/>
            <person name="Dean R."/>
            <person name="Jabaji S."/>
            <person name="Neate S."/>
            <person name="Toda T."/>
            <person name="Tavantzis S."/>
            <person name="Vilgalys R."/>
            <person name="Bharathan N."/>
            <person name="Pakala S."/>
            <person name="Losada L.S."/>
            <person name="Zafar N."/>
            <person name="Nierman W."/>
        </authorList>
    </citation>
    <scope>NUCLEOTIDE SEQUENCE [LARGE SCALE GENOMIC DNA]</scope>
    <source>
        <strain evidence="3 4">123E</strain>
    </source>
</reference>
<dbReference type="Proteomes" id="UP000027456">
    <property type="component" value="Unassembled WGS sequence"/>
</dbReference>
<name>A0A074SCL6_9AGAM</name>
<evidence type="ECO:0000256" key="2">
    <source>
        <dbReference type="SAM" id="MobiDB-lite"/>
    </source>
</evidence>
<proteinExistence type="predicted"/>
<evidence type="ECO:0000256" key="1">
    <source>
        <dbReference type="SAM" id="Coils"/>
    </source>
</evidence>
<gene>
    <name evidence="3" type="ORF">V565_015340</name>
</gene>
<keyword evidence="4" id="KW-1185">Reference proteome</keyword>
<keyword evidence="1" id="KW-0175">Coiled coil</keyword>
<evidence type="ECO:0000313" key="3">
    <source>
        <dbReference type="EMBL" id="KEP54608.1"/>
    </source>
</evidence>
<feature type="region of interest" description="Disordered" evidence="2">
    <location>
        <begin position="206"/>
        <end position="241"/>
    </location>
</feature>
<accession>A0A074SCL6</accession>
<organism evidence="3 4">
    <name type="scientific">Rhizoctonia solani 123E</name>
    <dbReference type="NCBI Taxonomy" id="1423351"/>
    <lineage>
        <taxon>Eukaryota</taxon>
        <taxon>Fungi</taxon>
        <taxon>Dikarya</taxon>
        <taxon>Basidiomycota</taxon>
        <taxon>Agaricomycotina</taxon>
        <taxon>Agaricomycetes</taxon>
        <taxon>Cantharellales</taxon>
        <taxon>Ceratobasidiaceae</taxon>
        <taxon>Rhizoctonia</taxon>
    </lineage>
</organism>
<feature type="compositionally biased region" description="Low complexity" evidence="2">
    <location>
        <begin position="282"/>
        <end position="299"/>
    </location>
</feature>
<feature type="region of interest" description="Disordered" evidence="2">
    <location>
        <begin position="255"/>
        <end position="299"/>
    </location>
</feature>
<feature type="coiled-coil region" evidence="1">
    <location>
        <begin position="76"/>
        <end position="124"/>
    </location>
</feature>
<dbReference type="STRING" id="1423351.A0A074SCL6"/>
<sequence length="478" mass="51707">MGSDTKTEPGASPKVGFCGVLTDEVKAEVASLVQAALAKMQQPAYEHSIAKTVSPVVEISTVGAETEAERKYKEIVSTLETKLSETNKQLQNTYRDLSDARDQLEKQRAKSVQLEQRILQMSEAEGTVKSTLAVFRAEKDKALARERDALLSRDRAGMHNAQLSNQLTGLQSELDLKIAQLNDATYIRQQLETRVNELNKENMSLRRATSAQAAPTGAPIQSGAAAATSPQSTQPPSNLYFSVPITGAARRHTVPNVYPPAQTVPHNLPLNRPPKRARADSDGSAASDSSRSRVSSASSMTFALRPVKLEPTESNPSTSAQTVPMYNASHPQYRAYSPVSPTAPVSPHYIQQPQQQQTYATPISYQNQASYQTRAQGLPSPSPTVATAHSVTRPPTMASTSAQMMQPAPVQRMPTVQQFIDQIFLYTPAGFAECKICKVQPSGHATANGTPTIPSVADLLAHAENHGRSLVPKFGQQL</sequence>
<dbReference type="HOGENOM" id="CLU_600129_0_0_1"/>
<feature type="compositionally biased region" description="Polar residues" evidence="2">
    <location>
        <begin position="312"/>
        <end position="324"/>
    </location>
</feature>
<feature type="region of interest" description="Disordered" evidence="2">
    <location>
        <begin position="373"/>
        <end position="406"/>
    </location>
</feature>
<dbReference type="AlphaFoldDB" id="A0A074SCL6"/>
<comment type="caution">
    <text evidence="3">The sequence shown here is derived from an EMBL/GenBank/DDBJ whole genome shotgun (WGS) entry which is preliminary data.</text>
</comment>
<protein>
    <submittedName>
        <fullName evidence="3">Uncharacterized protein</fullName>
    </submittedName>
</protein>
<dbReference type="EMBL" id="AZST01000023">
    <property type="protein sequence ID" value="KEP54608.1"/>
    <property type="molecule type" value="Genomic_DNA"/>
</dbReference>
<dbReference type="OrthoDB" id="3240992at2759"/>
<feature type="compositionally biased region" description="Polar residues" evidence="2">
    <location>
        <begin position="228"/>
        <end position="240"/>
    </location>
</feature>
<feature type="region of interest" description="Disordered" evidence="2">
    <location>
        <begin position="334"/>
        <end position="358"/>
    </location>
</feature>
<evidence type="ECO:0000313" key="4">
    <source>
        <dbReference type="Proteomes" id="UP000027456"/>
    </source>
</evidence>
<feature type="region of interest" description="Disordered" evidence="2">
    <location>
        <begin position="305"/>
        <end position="324"/>
    </location>
</feature>